<feature type="transmembrane region" description="Helical" evidence="2">
    <location>
        <begin position="132"/>
        <end position="150"/>
    </location>
</feature>
<reference evidence="4 5" key="1">
    <citation type="submission" date="2020-07" db="EMBL/GenBank/DDBJ databases">
        <title>Comparative genomics of pyrophilous fungi reveals a link between fire events and developmental genes.</title>
        <authorList>
            <consortium name="DOE Joint Genome Institute"/>
            <person name="Steindorff A.S."/>
            <person name="Carver A."/>
            <person name="Calhoun S."/>
            <person name="Stillman K."/>
            <person name="Liu H."/>
            <person name="Lipzen A."/>
            <person name="Pangilinan J."/>
            <person name="Labutti K."/>
            <person name="Bruns T.D."/>
            <person name="Grigoriev I.V."/>
        </authorList>
    </citation>
    <scope>NUCLEOTIDE SEQUENCE [LARGE SCALE GENOMIC DNA]</scope>
    <source>
        <strain evidence="4 5">CBS 144469</strain>
    </source>
</reference>
<dbReference type="Proteomes" id="UP000521943">
    <property type="component" value="Unassembled WGS sequence"/>
</dbReference>
<dbReference type="EMBL" id="JACGCI010000068">
    <property type="protein sequence ID" value="KAF6748776.1"/>
    <property type="molecule type" value="Genomic_DNA"/>
</dbReference>
<keyword evidence="5" id="KW-1185">Reference proteome</keyword>
<evidence type="ECO:0000313" key="4">
    <source>
        <dbReference type="EMBL" id="KAF6748776.1"/>
    </source>
</evidence>
<protein>
    <recommendedName>
        <fullName evidence="3">DUF6533 domain-containing protein</fullName>
    </recommendedName>
</protein>
<dbReference type="Pfam" id="PF20151">
    <property type="entry name" value="DUF6533"/>
    <property type="match status" value="1"/>
</dbReference>
<comment type="caution">
    <text evidence="4">The sequence shown here is derived from an EMBL/GenBank/DDBJ whole genome shotgun (WGS) entry which is preliminary data.</text>
</comment>
<evidence type="ECO:0000256" key="2">
    <source>
        <dbReference type="SAM" id="Phobius"/>
    </source>
</evidence>
<dbReference type="AlphaFoldDB" id="A0A8H6M1G0"/>
<dbReference type="OrthoDB" id="2756573at2759"/>
<sequence>MSLAPEELTEIISGFSRSLTLEYIYLGLQTFFLYYYLTTVATEVNFMWPRRWRWGKALFLINRYFPMINYVANILTGFRTYTILAPKACTIIFQICQLAVYRVYSVSAEVTLILCLHALLGARPVHLTPIMAIYLALTLAANLIQIGMLAETSRTLPLSEFGRELGYACTWAGIISPASAKKAAIAGYISLANALCIFALAFFIFLVRYRNQAGTLKLFHVLRRDSGVYILSLAVLRLGQAVVSAFRLTLGWFNIPEEILVALNTVVVPILANRLLLNMWRTQNPDVRKSVSSILFDPPRPGEDSDNDDEEFSDRPIEMARYDSLGGRRALTRDAS</sequence>
<keyword evidence="2" id="KW-0812">Transmembrane</keyword>
<evidence type="ECO:0000313" key="5">
    <source>
        <dbReference type="Proteomes" id="UP000521943"/>
    </source>
</evidence>
<keyword evidence="2" id="KW-1133">Transmembrane helix</keyword>
<organism evidence="4 5">
    <name type="scientific">Ephemerocybe angulata</name>
    <dbReference type="NCBI Taxonomy" id="980116"/>
    <lineage>
        <taxon>Eukaryota</taxon>
        <taxon>Fungi</taxon>
        <taxon>Dikarya</taxon>
        <taxon>Basidiomycota</taxon>
        <taxon>Agaricomycotina</taxon>
        <taxon>Agaricomycetes</taxon>
        <taxon>Agaricomycetidae</taxon>
        <taxon>Agaricales</taxon>
        <taxon>Agaricineae</taxon>
        <taxon>Psathyrellaceae</taxon>
        <taxon>Ephemerocybe</taxon>
    </lineage>
</organism>
<feature type="region of interest" description="Disordered" evidence="1">
    <location>
        <begin position="292"/>
        <end position="316"/>
    </location>
</feature>
<feature type="transmembrane region" description="Helical" evidence="2">
    <location>
        <begin position="23"/>
        <end position="46"/>
    </location>
</feature>
<proteinExistence type="predicted"/>
<feature type="transmembrane region" description="Helical" evidence="2">
    <location>
        <begin position="259"/>
        <end position="280"/>
    </location>
</feature>
<dbReference type="InterPro" id="IPR045340">
    <property type="entry name" value="DUF6533"/>
</dbReference>
<feature type="transmembrane region" description="Helical" evidence="2">
    <location>
        <begin position="185"/>
        <end position="207"/>
    </location>
</feature>
<evidence type="ECO:0000256" key="1">
    <source>
        <dbReference type="SAM" id="MobiDB-lite"/>
    </source>
</evidence>
<feature type="domain" description="DUF6533" evidence="3">
    <location>
        <begin position="23"/>
        <end position="68"/>
    </location>
</feature>
<accession>A0A8H6M1G0</accession>
<name>A0A8H6M1G0_9AGAR</name>
<feature type="transmembrane region" description="Helical" evidence="2">
    <location>
        <begin position="67"/>
        <end position="93"/>
    </location>
</feature>
<feature type="transmembrane region" description="Helical" evidence="2">
    <location>
        <begin position="99"/>
        <end position="120"/>
    </location>
</feature>
<evidence type="ECO:0000259" key="3">
    <source>
        <dbReference type="Pfam" id="PF20151"/>
    </source>
</evidence>
<keyword evidence="2" id="KW-0472">Membrane</keyword>
<gene>
    <name evidence="4" type="ORF">DFP72DRAFT_915446</name>
</gene>
<feature type="transmembrane region" description="Helical" evidence="2">
    <location>
        <begin position="228"/>
        <end position="253"/>
    </location>
</feature>